<gene>
    <name evidence="1" type="ORF">A3840_17425</name>
</gene>
<accession>A0A178HNZ4</accession>
<evidence type="ECO:0000313" key="1">
    <source>
        <dbReference type="EMBL" id="OAM73775.1"/>
    </source>
</evidence>
<dbReference type="OrthoDB" id="1808144at2"/>
<dbReference type="RefSeq" id="WP_067459933.1">
    <property type="nucleotide sequence ID" value="NZ_LVVY01000130.1"/>
</dbReference>
<evidence type="ECO:0000313" key="2">
    <source>
        <dbReference type="Proteomes" id="UP000078389"/>
    </source>
</evidence>
<organism evidence="1 2">
    <name type="scientific">Devosia elaeis</name>
    <dbReference type="NCBI Taxonomy" id="1770058"/>
    <lineage>
        <taxon>Bacteria</taxon>
        <taxon>Pseudomonadati</taxon>
        <taxon>Pseudomonadota</taxon>
        <taxon>Alphaproteobacteria</taxon>
        <taxon>Hyphomicrobiales</taxon>
        <taxon>Devosiaceae</taxon>
        <taxon>Devosia</taxon>
    </lineage>
</organism>
<dbReference type="AlphaFoldDB" id="A0A178HNZ4"/>
<name>A0A178HNZ4_9HYPH</name>
<comment type="caution">
    <text evidence="1">The sequence shown here is derived from an EMBL/GenBank/DDBJ whole genome shotgun (WGS) entry which is preliminary data.</text>
</comment>
<protein>
    <submittedName>
        <fullName evidence="1">Uncharacterized protein</fullName>
    </submittedName>
</protein>
<dbReference type="EMBL" id="LVVY01000130">
    <property type="protein sequence ID" value="OAM73775.1"/>
    <property type="molecule type" value="Genomic_DNA"/>
</dbReference>
<dbReference type="STRING" id="1770058.A3840_17425"/>
<proteinExistence type="predicted"/>
<keyword evidence="2" id="KW-1185">Reference proteome</keyword>
<sequence length="145" mass="15564">MKATETLSLRGSLLVNVRRAGVLVESWRDDNMIMVGARNALAQLIAGEGAGKIITRIGVGTNGNGPTPDDTGLTGGFIKPVQGHEYPAPGRVQFNWRLETAEANGMVIREFGLIAADDTLFARKTRAPIEKADDISLDGAWTIIF</sequence>
<dbReference type="Proteomes" id="UP000078389">
    <property type="component" value="Unassembled WGS sequence"/>
</dbReference>
<reference evidence="1 2" key="1">
    <citation type="submission" date="2016-03" db="EMBL/GenBank/DDBJ databases">
        <title>Genome sequencing of Devosia sp. S37.</title>
        <authorList>
            <person name="Mohd Nor M."/>
        </authorList>
    </citation>
    <scope>NUCLEOTIDE SEQUENCE [LARGE SCALE GENOMIC DNA]</scope>
    <source>
        <strain evidence="1 2">S37</strain>
    </source>
</reference>